<reference evidence="10" key="1">
    <citation type="submission" date="2023-05" db="EMBL/GenBank/DDBJ databases">
        <title>Nepenthes gracilis genome sequencing.</title>
        <authorList>
            <person name="Fukushima K."/>
        </authorList>
    </citation>
    <scope>NUCLEOTIDE SEQUENCE</scope>
    <source>
        <strain evidence="10">SING2019-196</strain>
    </source>
</reference>
<evidence type="ECO:0000256" key="5">
    <source>
        <dbReference type="ARBA" id="ARBA00022695"/>
    </source>
</evidence>
<dbReference type="InterPro" id="IPR007644">
    <property type="entry name" value="RNA_pol_bsu_protrusion"/>
</dbReference>
<evidence type="ECO:0000256" key="6">
    <source>
        <dbReference type="ARBA" id="ARBA00023163"/>
    </source>
</evidence>
<comment type="similarity">
    <text evidence="1">Belongs to the RNA polymerase beta chain family.</text>
</comment>
<accession>A0AAD3XKI6</accession>
<evidence type="ECO:0000256" key="7">
    <source>
        <dbReference type="ARBA" id="ARBA00048552"/>
    </source>
</evidence>
<dbReference type="GO" id="GO:0032549">
    <property type="term" value="F:ribonucleoside binding"/>
    <property type="evidence" value="ECO:0007669"/>
    <property type="project" value="InterPro"/>
</dbReference>
<evidence type="ECO:0000313" key="10">
    <source>
        <dbReference type="EMBL" id="GMH08007.1"/>
    </source>
</evidence>
<dbReference type="GO" id="GO:0003677">
    <property type="term" value="F:DNA binding"/>
    <property type="evidence" value="ECO:0007669"/>
    <property type="project" value="InterPro"/>
</dbReference>
<protein>
    <recommendedName>
        <fullName evidence="2">DNA-directed RNA polymerase</fullName>
        <ecNumber evidence="2">2.7.7.6</ecNumber>
    </recommendedName>
</protein>
<evidence type="ECO:0000256" key="2">
    <source>
        <dbReference type="ARBA" id="ARBA00012418"/>
    </source>
</evidence>
<dbReference type="Gene3D" id="3.90.1110.10">
    <property type="entry name" value="RNA polymerase Rpb2, domain 2"/>
    <property type="match status" value="1"/>
</dbReference>
<dbReference type="Gene3D" id="3.90.1100.10">
    <property type="match status" value="2"/>
</dbReference>
<dbReference type="InterPro" id="IPR007642">
    <property type="entry name" value="RNA_pol_Rpb2_2"/>
</dbReference>
<dbReference type="SUPFAM" id="SSF64484">
    <property type="entry name" value="beta and beta-prime subunits of DNA dependent RNA-polymerase"/>
    <property type="match status" value="1"/>
</dbReference>
<dbReference type="FunFam" id="3.90.1100.10:FF:000015">
    <property type="entry name" value="DNA-directed RNA polymerase subunit beta"/>
    <property type="match status" value="1"/>
</dbReference>
<dbReference type="GO" id="GO:0003899">
    <property type="term" value="F:DNA-directed RNA polymerase activity"/>
    <property type="evidence" value="ECO:0007669"/>
    <property type="project" value="UniProtKB-EC"/>
</dbReference>
<keyword evidence="4" id="KW-0808">Transferase</keyword>
<dbReference type="Pfam" id="PF04561">
    <property type="entry name" value="RNA_pol_Rpb2_2"/>
    <property type="match status" value="1"/>
</dbReference>
<name>A0AAD3XKI6_NEPGR</name>
<dbReference type="EC" id="2.7.7.6" evidence="2"/>
<evidence type="ECO:0000256" key="3">
    <source>
        <dbReference type="ARBA" id="ARBA00022478"/>
    </source>
</evidence>
<feature type="domain" description="RNA polymerase Rpb2" evidence="8">
    <location>
        <begin position="283"/>
        <end position="422"/>
    </location>
</feature>
<gene>
    <name evidence="10" type="ORF">Nepgr_009847</name>
</gene>
<comment type="caution">
    <text evidence="10">The sequence shown here is derived from an EMBL/GenBank/DDBJ whole genome shotgun (WGS) entry which is preliminary data.</text>
</comment>
<keyword evidence="3" id="KW-0240">DNA-directed RNA polymerase</keyword>
<dbReference type="GO" id="GO:0000428">
    <property type="term" value="C:DNA-directed RNA polymerase complex"/>
    <property type="evidence" value="ECO:0007669"/>
    <property type="project" value="UniProtKB-KW"/>
</dbReference>
<keyword evidence="6" id="KW-0804">Transcription</keyword>
<dbReference type="GO" id="GO:0006351">
    <property type="term" value="P:DNA-templated transcription"/>
    <property type="evidence" value="ECO:0007669"/>
    <property type="project" value="InterPro"/>
</dbReference>
<evidence type="ECO:0000259" key="9">
    <source>
        <dbReference type="Pfam" id="PF04563"/>
    </source>
</evidence>
<keyword evidence="5" id="KW-0548">Nucleotidyltransferase</keyword>
<evidence type="ECO:0000259" key="8">
    <source>
        <dbReference type="Pfam" id="PF04561"/>
    </source>
</evidence>
<dbReference type="InterPro" id="IPR015712">
    <property type="entry name" value="DNA-dir_RNA_pol_su2"/>
</dbReference>
<dbReference type="Pfam" id="PF04563">
    <property type="entry name" value="RNA_pol_Rpb2_1"/>
    <property type="match status" value="1"/>
</dbReference>
<evidence type="ECO:0000313" key="11">
    <source>
        <dbReference type="Proteomes" id="UP001279734"/>
    </source>
</evidence>
<dbReference type="Proteomes" id="UP001279734">
    <property type="component" value="Unassembled WGS sequence"/>
</dbReference>
<sequence>MGADAKEVLGTSKNGKFSWNGSNMEIDSSDSDDEFMDFTNLNELGETFLRSFCKKASSAFFRQYGLISHQINSYNDFVKSGIQKVFDSIGEINVEPGYDPSKKGDGEWKHACIRFGEVTLQRPKFWTGEKFHADGGEQSLNLLPRHARLQNMTYSARMKVKTHLQVYTQKMVRSDKFKTGKEQYLHKEIVSNTESDVLVGRIPVMVKSDLCWMSEAEKGDCDFDHGGYFIIKGAEKVFIAQEQVCLKRMWISKDPYWKVSYRENKRKRVLVKLVENPKAENIKGGEKVLSVYFLMIEVPIWILFFAIGVSTDKEIVDLIDCNIDDGRINNILIASIHDADEKCDGFRRENAALNYIDKLLKVANSLPGKPTREFINTNLFPKLSGTKQKARFLGYMVKCLLLAFSGRRKCDNRDDFRNKRLDLACELLERELWVHIKHAERRMVKAMQRDLYGDRVLHPIEHYLDASIVTNGLSRAFSTGQWSHHFKRSERINGVVANLRRTNPLQSTCDLRKTRQQVAYTGKVGDARYP</sequence>
<proteinExistence type="inferred from homology"/>
<dbReference type="InterPro" id="IPR037034">
    <property type="entry name" value="RNA_pol_Rpb2_2_sf"/>
</dbReference>
<keyword evidence="11" id="KW-1185">Reference proteome</keyword>
<evidence type="ECO:0000256" key="1">
    <source>
        <dbReference type="ARBA" id="ARBA00006835"/>
    </source>
</evidence>
<dbReference type="PANTHER" id="PTHR20856">
    <property type="entry name" value="DNA-DIRECTED RNA POLYMERASE I SUBUNIT 2"/>
    <property type="match status" value="1"/>
</dbReference>
<comment type="catalytic activity">
    <reaction evidence="7">
        <text>RNA(n) + a ribonucleoside 5'-triphosphate = RNA(n+1) + diphosphate</text>
        <dbReference type="Rhea" id="RHEA:21248"/>
        <dbReference type="Rhea" id="RHEA-COMP:14527"/>
        <dbReference type="Rhea" id="RHEA-COMP:17342"/>
        <dbReference type="ChEBI" id="CHEBI:33019"/>
        <dbReference type="ChEBI" id="CHEBI:61557"/>
        <dbReference type="ChEBI" id="CHEBI:140395"/>
        <dbReference type="EC" id="2.7.7.6"/>
    </reaction>
</comment>
<evidence type="ECO:0000256" key="4">
    <source>
        <dbReference type="ARBA" id="ARBA00022679"/>
    </source>
</evidence>
<organism evidence="10 11">
    <name type="scientific">Nepenthes gracilis</name>
    <name type="common">Slender pitcher plant</name>
    <dbReference type="NCBI Taxonomy" id="150966"/>
    <lineage>
        <taxon>Eukaryota</taxon>
        <taxon>Viridiplantae</taxon>
        <taxon>Streptophyta</taxon>
        <taxon>Embryophyta</taxon>
        <taxon>Tracheophyta</taxon>
        <taxon>Spermatophyta</taxon>
        <taxon>Magnoliopsida</taxon>
        <taxon>eudicotyledons</taxon>
        <taxon>Gunneridae</taxon>
        <taxon>Pentapetalae</taxon>
        <taxon>Caryophyllales</taxon>
        <taxon>Nepenthaceae</taxon>
        <taxon>Nepenthes</taxon>
    </lineage>
</organism>
<feature type="domain" description="RNA polymerase beta subunit protrusion" evidence="9">
    <location>
        <begin position="65"/>
        <end position="452"/>
    </location>
</feature>
<dbReference type="AlphaFoldDB" id="A0AAD3XKI6"/>
<dbReference type="EMBL" id="BSYO01000007">
    <property type="protein sequence ID" value="GMH08007.1"/>
    <property type="molecule type" value="Genomic_DNA"/>
</dbReference>